<comment type="cofactor">
    <cofactor evidence="1">
        <name>Fe(2+)</name>
        <dbReference type="ChEBI" id="CHEBI:29033"/>
    </cofactor>
</comment>
<gene>
    <name evidence="9" type="ORF">BJ878DRAFT_224842</name>
</gene>
<dbReference type="EMBL" id="MU254203">
    <property type="protein sequence ID" value="KAG9241503.1"/>
    <property type="molecule type" value="Genomic_DNA"/>
</dbReference>
<dbReference type="InterPro" id="IPR003819">
    <property type="entry name" value="TauD/TfdA-like"/>
</dbReference>
<dbReference type="Pfam" id="PF02668">
    <property type="entry name" value="TauD"/>
    <property type="match status" value="1"/>
</dbReference>
<evidence type="ECO:0000256" key="6">
    <source>
        <dbReference type="ARBA" id="ARBA00023004"/>
    </source>
</evidence>
<evidence type="ECO:0000313" key="9">
    <source>
        <dbReference type="EMBL" id="KAG9241503.1"/>
    </source>
</evidence>
<evidence type="ECO:0000256" key="5">
    <source>
        <dbReference type="ARBA" id="ARBA00023002"/>
    </source>
</evidence>
<comment type="similarity">
    <text evidence="2">Belongs to the TfdA dioxygenase family.</text>
</comment>
<dbReference type="InterPro" id="IPR051323">
    <property type="entry name" value="AtsK-like"/>
</dbReference>
<dbReference type="InterPro" id="IPR042098">
    <property type="entry name" value="TauD-like_sf"/>
</dbReference>
<dbReference type="GO" id="GO:0046872">
    <property type="term" value="F:metal ion binding"/>
    <property type="evidence" value="ECO:0007669"/>
    <property type="project" value="UniProtKB-KW"/>
</dbReference>
<evidence type="ECO:0000259" key="8">
    <source>
        <dbReference type="Pfam" id="PF02668"/>
    </source>
</evidence>
<dbReference type="GO" id="GO:0016706">
    <property type="term" value="F:2-oxoglutarate-dependent dioxygenase activity"/>
    <property type="evidence" value="ECO:0007669"/>
    <property type="project" value="TreeGrafter"/>
</dbReference>
<dbReference type="PANTHER" id="PTHR30468:SF31">
    <property type="entry name" value="ALPHA-KETOGLUTARATE-DEPENDENT SULFONATE DIOXYGENASE-RELATED"/>
    <property type="match status" value="1"/>
</dbReference>
<dbReference type="AlphaFoldDB" id="A0A9P7YYK6"/>
<keyword evidence="4 9" id="KW-0223">Dioxygenase</keyword>
<name>A0A9P7YYK6_9HELO</name>
<evidence type="ECO:0000256" key="3">
    <source>
        <dbReference type="ARBA" id="ARBA00022723"/>
    </source>
</evidence>
<keyword evidence="10" id="KW-1185">Reference proteome</keyword>
<dbReference type="OrthoDB" id="10257314at2759"/>
<proteinExistence type="inferred from homology"/>
<evidence type="ECO:0000256" key="1">
    <source>
        <dbReference type="ARBA" id="ARBA00001954"/>
    </source>
</evidence>
<sequence length="370" mass="42315">MKINMATLRPVPLKSLEAYQHINPDSGFPTIIHPNYNLSVKNHVPPDPPLKEFTPAKDRGSFADPEKKALFSVAKPFHVTESIGTELRDVQLSQLNEQQLDELAALVNERGVVFFKNQDLTTERQVEIFEHFGVLDKHTTQKESKHFIVSGSSADWRTEHKYTPWPMTEFHADTSFEVNPPSYSMLRMEKHPEFGGDTAWLSGYGLYDELTPQMQKFLEGLHAIHTSRFQYETTIDYFGDEPSRPPIDSHHPAVRTHPVTGLKSLNVNLAYCTGFAELKKAESDAILQFLNLHIHSADDHYVRWKWEFGSIAMWDNRATLHRVIPGNYPKGARRGIRTTVFGEKPFYDPNSEGRQQREERLQNGTTNAST</sequence>
<evidence type="ECO:0000256" key="2">
    <source>
        <dbReference type="ARBA" id="ARBA00005896"/>
    </source>
</evidence>
<accession>A0A9P7YYK6</accession>
<evidence type="ECO:0000256" key="4">
    <source>
        <dbReference type="ARBA" id="ARBA00022964"/>
    </source>
</evidence>
<dbReference type="GO" id="GO:0005737">
    <property type="term" value="C:cytoplasm"/>
    <property type="evidence" value="ECO:0007669"/>
    <property type="project" value="TreeGrafter"/>
</dbReference>
<dbReference type="PANTHER" id="PTHR30468">
    <property type="entry name" value="ALPHA-KETOGLUTARATE-DEPENDENT SULFONATE DIOXYGENASE"/>
    <property type="match status" value="1"/>
</dbReference>
<dbReference type="SUPFAM" id="SSF51197">
    <property type="entry name" value="Clavaminate synthase-like"/>
    <property type="match status" value="1"/>
</dbReference>
<keyword evidence="6" id="KW-0408">Iron</keyword>
<feature type="domain" description="TauD/TfdA-like" evidence="8">
    <location>
        <begin position="79"/>
        <end position="336"/>
    </location>
</feature>
<comment type="caution">
    <text evidence="9">The sequence shown here is derived from an EMBL/GenBank/DDBJ whole genome shotgun (WGS) entry which is preliminary data.</text>
</comment>
<reference evidence="9" key="1">
    <citation type="journal article" date="2021" name="IMA Fungus">
        <title>Genomic characterization of three marine fungi, including Emericellopsis atlantica sp. nov. with signatures of a generalist lifestyle and marine biomass degradation.</title>
        <authorList>
            <person name="Hagestad O.C."/>
            <person name="Hou L."/>
            <person name="Andersen J.H."/>
            <person name="Hansen E.H."/>
            <person name="Altermark B."/>
            <person name="Li C."/>
            <person name="Kuhnert E."/>
            <person name="Cox R.J."/>
            <person name="Crous P.W."/>
            <person name="Spatafora J.W."/>
            <person name="Lail K."/>
            <person name="Amirebrahimi M."/>
            <person name="Lipzen A."/>
            <person name="Pangilinan J."/>
            <person name="Andreopoulos W."/>
            <person name="Hayes R.D."/>
            <person name="Ng V."/>
            <person name="Grigoriev I.V."/>
            <person name="Jackson S.A."/>
            <person name="Sutton T.D.S."/>
            <person name="Dobson A.D.W."/>
            <person name="Rama T."/>
        </authorList>
    </citation>
    <scope>NUCLEOTIDE SEQUENCE</scope>
    <source>
        <strain evidence="9">TRa3180A</strain>
    </source>
</reference>
<protein>
    <submittedName>
        <fullName evidence="9">Alpha-ketoglutarate-dependent sulfonate dioxygenase</fullName>
    </submittedName>
</protein>
<evidence type="ECO:0000313" key="10">
    <source>
        <dbReference type="Proteomes" id="UP000887226"/>
    </source>
</evidence>
<dbReference type="Gene3D" id="3.60.130.10">
    <property type="entry name" value="Clavaminate synthase-like"/>
    <property type="match status" value="1"/>
</dbReference>
<feature type="region of interest" description="Disordered" evidence="7">
    <location>
        <begin position="343"/>
        <end position="370"/>
    </location>
</feature>
<keyword evidence="5" id="KW-0560">Oxidoreductase</keyword>
<keyword evidence="3" id="KW-0479">Metal-binding</keyword>
<organism evidence="9 10">
    <name type="scientific">Calycina marina</name>
    <dbReference type="NCBI Taxonomy" id="1763456"/>
    <lineage>
        <taxon>Eukaryota</taxon>
        <taxon>Fungi</taxon>
        <taxon>Dikarya</taxon>
        <taxon>Ascomycota</taxon>
        <taxon>Pezizomycotina</taxon>
        <taxon>Leotiomycetes</taxon>
        <taxon>Helotiales</taxon>
        <taxon>Pezizellaceae</taxon>
        <taxon>Calycina</taxon>
    </lineage>
</organism>
<dbReference type="Proteomes" id="UP000887226">
    <property type="component" value="Unassembled WGS sequence"/>
</dbReference>
<evidence type="ECO:0000256" key="7">
    <source>
        <dbReference type="SAM" id="MobiDB-lite"/>
    </source>
</evidence>